<dbReference type="InterPro" id="IPR002912">
    <property type="entry name" value="ACT_dom"/>
</dbReference>
<dbReference type="EC" id="2.7.7.59" evidence="7"/>
<dbReference type="SUPFAM" id="SSF109604">
    <property type="entry name" value="HD-domain/PDEase-like"/>
    <property type="match status" value="1"/>
</dbReference>
<dbReference type="Pfam" id="PF01966">
    <property type="entry name" value="HD"/>
    <property type="match status" value="1"/>
</dbReference>
<dbReference type="SUPFAM" id="SSF81301">
    <property type="entry name" value="Nucleotidyltransferase"/>
    <property type="match status" value="1"/>
</dbReference>
<keyword evidence="2 7" id="KW-0548">Nucleotidyltransferase</keyword>
<proteinExistence type="inferred from homology"/>
<evidence type="ECO:0000256" key="2">
    <source>
        <dbReference type="ARBA" id="ARBA00022695"/>
    </source>
</evidence>
<dbReference type="GO" id="GO:0006808">
    <property type="term" value="P:regulation of nitrogen utilization"/>
    <property type="evidence" value="ECO:0007669"/>
    <property type="project" value="UniProtKB-UniRule"/>
</dbReference>
<evidence type="ECO:0000256" key="3">
    <source>
        <dbReference type="ARBA" id="ARBA00022737"/>
    </source>
</evidence>
<dbReference type="STRING" id="1188319.OYT1_00411"/>
<dbReference type="PROSITE" id="PS51671">
    <property type="entry name" value="ACT"/>
    <property type="match status" value="2"/>
</dbReference>
<dbReference type="Pfam" id="PF01842">
    <property type="entry name" value="ACT"/>
    <property type="match status" value="1"/>
</dbReference>
<dbReference type="Proteomes" id="UP000033070">
    <property type="component" value="Chromosome"/>
</dbReference>
<comment type="catalytic activity">
    <reaction evidence="7">
        <text>[protein-PII]-uridylyl-L-tyrosine + H2O = [protein-PII]-L-tyrosine + UMP + H(+)</text>
        <dbReference type="Rhea" id="RHEA:48600"/>
        <dbReference type="Rhea" id="RHEA-COMP:12147"/>
        <dbReference type="Rhea" id="RHEA-COMP:12148"/>
        <dbReference type="ChEBI" id="CHEBI:15377"/>
        <dbReference type="ChEBI" id="CHEBI:15378"/>
        <dbReference type="ChEBI" id="CHEBI:46858"/>
        <dbReference type="ChEBI" id="CHEBI:57865"/>
        <dbReference type="ChEBI" id="CHEBI:90602"/>
    </reaction>
</comment>
<keyword evidence="5 7" id="KW-0460">Magnesium</keyword>
<dbReference type="RefSeq" id="WP_062625640.1">
    <property type="nucleotide sequence ID" value="NZ_AP018738.1"/>
</dbReference>
<keyword evidence="1 7" id="KW-0808">Transferase</keyword>
<dbReference type="CDD" id="cd04900">
    <property type="entry name" value="ACT_UUR-like_1"/>
    <property type="match status" value="1"/>
</dbReference>
<dbReference type="SUPFAM" id="SSF55021">
    <property type="entry name" value="ACT-like"/>
    <property type="match status" value="2"/>
</dbReference>
<comment type="activity regulation">
    <text evidence="7">Uridylyltransferase (UTase) activity is inhibited by glutamine, while glutamine activates uridylyl-removing (UR) activity.</text>
</comment>
<evidence type="ECO:0000256" key="7">
    <source>
        <dbReference type="HAMAP-Rule" id="MF_00277"/>
    </source>
</evidence>
<dbReference type="InterPro" id="IPR003607">
    <property type="entry name" value="HD/PDEase_dom"/>
</dbReference>
<dbReference type="SMART" id="SM00471">
    <property type="entry name" value="HDc"/>
    <property type="match status" value="1"/>
</dbReference>
<gene>
    <name evidence="7" type="primary">glnD</name>
    <name evidence="10" type="ORF">OYT1_ch0340</name>
</gene>
<dbReference type="AlphaFoldDB" id="A0A2Z6G940"/>
<dbReference type="InterPro" id="IPR006674">
    <property type="entry name" value="HD_domain"/>
</dbReference>
<dbReference type="NCBIfam" id="TIGR01693">
    <property type="entry name" value="UTase_glnD"/>
    <property type="match status" value="1"/>
</dbReference>
<accession>A0A2Z6G940</accession>
<dbReference type="InterPro" id="IPR013546">
    <property type="entry name" value="PII_UdlTrfase/GS_AdlTrfase"/>
</dbReference>
<evidence type="ECO:0000259" key="9">
    <source>
        <dbReference type="PROSITE" id="PS51831"/>
    </source>
</evidence>
<comment type="similarity">
    <text evidence="7">Belongs to the GlnD family.</text>
</comment>
<sequence length="845" mass="96194">MTPADIRISLKAAREALQQRYAAKAMSPQRLLRAHSHLVDEHLRLVWQSLAMPPELVLAAVGGYGRGELFPKSDIDLLILLPDQPDAPLQELLRQLVGILWDIGLEVGHSIRTVGDCMAECSDVTVQTNLLEARLITGAPRLFEEMRLALSDHLNRRSFFLAKQQEQAKRHARFLDSDYNLEPNLKESPGGLRDLQTVLWISRASGYGSTWRELADAALISPSEARAIARHEALLQTLRIRLHYLSRRREDRLLFDHQAALAEQMGIRAPNARRASEQLMQRYYRTRRAVRLLNEVLLQALHSRLFPESGATYPLNARFIARDTLLEARDEALFEREPSALLECFLLLQQHPRLTGFSAPTLRALWRARPLINAQFRRDPHNRELFMRILRQPQGLTHALRLMNRLDVLGRYLPAFGRIVGQLQHDLFHIHTVDEHILMVVRNLRRFTVPEKMHEFPLCSQLLRDFARPEVLYIAGLFHDIAKGRGGDHSQLGRADADRFCRQHGLSSEDRELVIWLVEQHLAMSSTAQKQDLSDQDVIAAFAGRIRNERHLVALYLLTVADIRGTSPKVWNAWKGKLLEDLFNATRRYLTGGKIADQVGEAREAARQTLALYAIAPESYQLLWAQLEHDYFLHHEPHEIAWHSRLLAHRVNSAEAVVKARLSRIGEGIQVMVYSPDRPHLFERICSFFAGMNYNIVEAKVHTTQHGYALDSFLVMDASGDKTPYRDVMSYIEHELAQQIIQGGALPSARGGRVNRQLKHFPITPEVIIEQDEKGRHLLSLIAGDRPGLLARIARVLTSHDMTVRSAKINTLGSRAEDSFWIAGPELVTPARQQALREDLLANLA</sequence>
<dbReference type="EMBL" id="AP018738">
    <property type="protein sequence ID" value="BBE49913.1"/>
    <property type="molecule type" value="Genomic_DNA"/>
</dbReference>
<feature type="region of interest" description="Uridylyltransferase" evidence="7">
    <location>
        <begin position="1"/>
        <end position="314"/>
    </location>
</feature>
<keyword evidence="3" id="KW-0677">Repeat</keyword>
<comment type="domain">
    <text evidence="7">Has four distinct domains: an N-terminal nucleotidyltransferase (NT) domain responsible for UTase activity, a central HD domain that encodes UR activity, and two C-terminal ACT domains that seem to have a role in glutamine sensing.</text>
</comment>
<dbReference type="Gene3D" id="3.30.70.260">
    <property type="match status" value="1"/>
</dbReference>
<dbReference type="PIRSF" id="PIRSF006288">
    <property type="entry name" value="PII_uridyltransf"/>
    <property type="match status" value="1"/>
</dbReference>
<dbReference type="KEGG" id="fam:OYT1_ch0340"/>
<dbReference type="PANTHER" id="PTHR47320:SF1">
    <property type="entry name" value="BIFUNCTIONAL URIDYLYLTRANSFERASE_URIDYLYL-REMOVING ENZYME"/>
    <property type="match status" value="1"/>
</dbReference>
<evidence type="ECO:0000256" key="1">
    <source>
        <dbReference type="ARBA" id="ARBA00022679"/>
    </source>
</evidence>
<organism evidence="10 11">
    <name type="scientific">Ferriphaselus amnicola</name>
    <dbReference type="NCBI Taxonomy" id="1188319"/>
    <lineage>
        <taxon>Bacteria</taxon>
        <taxon>Pseudomonadati</taxon>
        <taxon>Pseudomonadota</taxon>
        <taxon>Betaproteobacteria</taxon>
        <taxon>Nitrosomonadales</taxon>
        <taxon>Gallionellaceae</taxon>
        <taxon>Ferriphaselus</taxon>
    </lineage>
</organism>
<comment type="catalytic activity">
    <reaction evidence="7">
        <text>[protein-PII]-L-tyrosine + UTP = [protein-PII]-uridylyl-L-tyrosine + diphosphate</text>
        <dbReference type="Rhea" id="RHEA:13673"/>
        <dbReference type="Rhea" id="RHEA-COMP:12147"/>
        <dbReference type="Rhea" id="RHEA-COMP:12148"/>
        <dbReference type="ChEBI" id="CHEBI:33019"/>
        <dbReference type="ChEBI" id="CHEBI:46398"/>
        <dbReference type="ChEBI" id="CHEBI:46858"/>
        <dbReference type="ChEBI" id="CHEBI:90602"/>
        <dbReference type="EC" id="2.7.7.59"/>
    </reaction>
</comment>
<keyword evidence="4 7" id="KW-0378">Hydrolase</keyword>
<dbReference type="InterPro" id="IPR010043">
    <property type="entry name" value="UTase/UR"/>
</dbReference>
<dbReference type="InterPro" id="IPR043519">
    <property type="entry name" value="NT_sf"/>
</dbReference>
<dbReference type="EC" id="3.1.4.-" evidence="7"/>
<dbReference type="Gene3D" id="1.10.3090.10">
    <property type="entry name" value="cca-adding enzyme, domain 2"/>
    <property type="match status" value="1"/>
</dbReference>
<keyword evidence="11" id="KW-1185">Reference proteome</keyword>
<dbReference type="InterPro" id="IPR002934">
    <property type="entry name" value="Polymerase_NTP_transf_dom"/>
</dbReference>
<feature type="domain" description="ACT" evidence="8">
    <location>
        <begin position="670"/>
        <end position="748"/>
    </location>
</feature>
<dbReference type="PROSITE" id="PS51831">
    <property type="entry name" value="HD"/>
    <property type="match status" value="1"/>
</dbReference>
<protein>
    <recommendedName>
        <fullName evidence="7">Bifunctional uridylyltransferase/uridylyl-removing enzyme</fullName>
        <shortName evidence="7">UTase/UR</shortName>
    </recommendedName>
    <alternativeName>
        <fullName evidence="7">Bifunctional [protein-PII] modification enzyme</fullName>
    </alternativeName>
    <alternativeName>
        <fullName evidence="7">Bifunctional nitrogen sensor protein</fullName>
    </alternativeName>
    <domain>
        <recommendedName>
            <fullName evidence="7">[Protein-PII] uridylyltransferase</fullName>
            <shortName evidence="7">PII uridylyltransferase</shortName>
            <shortName evidence="7">UTase</shortName>
            <ecNumber evidence="7">2.7.7.59</ecNumber>
        </recommendedName>
    </domain>
    <domain>
        <recommendedName>
            <fullName evidence="7">[Protein-PII]-UMP uridylyl-removing enzyme</fullName>
            <shortName evidence="7">UR</shortName>
            <ecNumber evidence="7">3.1.4.-</ecNumber>
        </recommendedName>
    </domain>
</protein>
<dbReference type="PANTHER" id="PTHR47320">
    <property type="entry name" value="BIFUNCTIONAL URIDYLYLTRANSFERASE/URIDYLYL-REMOVING ENZYME"/>
    <property type="match status" value="1"/>
</dbReference>
<dbReference type="CDD" id="cd00077">
    <property type="entry name" value="HDc"/>
    <property type="match status" value="1"/>
</dbReference>
<evidence type="ECO:0000256" key="5">
    <source>
        <dbReference type="ARBA" id="ARBA00022842"/>
    </source>
</evidence>
<evidence type="ECO:0000313" key="11">
    <source>
        <dbReference type="Proteomes" id="UP000033070"/>
    </source>
</evidence>
<comment type="caution">
    <text evidence="7">Lacks conserved residue(s) required for the propagation of feature annotation.</text>
</comment>
<dbReference type="HAMAP" id="MF_00277">
    <property type="entry name" value="PII_uridylyl_transf"/>
    <property type="match status" value="1"/>
</dbReference>
<dbReference type="SUPFAM" id="SSF81593">
    <property type="entry name" value="Nucleotidyltransferase substrate binding subunit/domain"/>
    <property type="match status" value="1"/>
</dbReference>
<dbReference type="CDD" id="cd04899">
    <property type="entry name" value="ACT_ACR-UUR-like_2"/>
    <property type="match status" value="1"/>
</dbReference>
<dbReference type="GO" id="GO:0008773">
    <property type="term" value="F:[protein-PII] uridylyltransferase activity"/>
    <property type="evidence" value="ECO:0007669"/>
    <property type="project" value="UniProtKB-UniRule"/>
</dbReference>
<keyword evidence="6 7" id="KW-0511">Multifunctional enzyme</keyword>
<feature type="domain" description="ACT" evidence="8">
    <location>
        <begin position="778"/>
        <end position="845"/>
    </location>
</feature>
<evidence type="ECO:0000256" key="4">
    <source>
        <dbReference type="ARBA" id="ARBA00022801"/>
    </source>
</evidence>
<dbReference type="GO" id="GO:0008081">
    <property type="term" value="F:phosphoric diester hydrolase activity"/>
    <property type="evidence" value="ECO:0007669"/>
    <property type="project" value="UniProtKB-UniRule"/>
</dbReference>
<dbReference type="InterPro" id="IPR045865">
    <property type="entry name" value="ACT-like_dom_sf"/>
</dbReference>
<name>A0A2Z6G940_9PROT</name>
<dbReference type="Pfam" id="PF08335">
    <property type="entry name" value="GlnD_UR_UTase"/>
    <property type="match status" value="1"/>
</dbReference>
<dbReference type="NCBIfam" id="NF002837">
    <property type="entry name" value="PRK03059.1"/>
    <property type="match status" value="1"/>
</dbReference>
<dbReference type="CDD" id="cd05401">
    <property type="entry name" value="NT_GlnE_GlnD_like"/>
    <property type="match status" value="1"/>
</dbReference>
<dbReference type="Pfam" id="PF01909">
    <property type="entry name" value="NTP_transf_2"/>
    <property type="match status" value="1"/>
</dbReference>
<feature type="domain" description="HD" evidence="9">
    <location>
        <begin position="433"/>
        <end position="549"/>
    </location>
</feature>
<reference evidence="10 11" key="1">
    <citation type="submission" date="2018-06" db="EMBL/GenBank/DDBJ databases">
        <title>OYT1 Genome Sequencing.</title>
        <authorList>
            <person name="Kato S."/>
            <person name="Itoh T."/>
            <person name="Ohkuma M."/>
        </authorList>
    </citation>
    <scope>NUCLEOTIDE SEQUENCE [LARGE SCALE GENOMIC DNA]</scope>
    <source>
        <strain evidence="10 11">OYT1</strain>
    </source>
</reference>
<comment type="cofactor">
    <cofactor evidence="7">
        <name>Mg(2+)</name>
        <dbReference type="ChEBI" id="CHEBI:18420"/>
    </cofactor>
</comment>
<evidence type="ECO:0000256" key="6">
    <source>
        <dbReference type="ARBA" id="ARBA00023268"/>
    </source>
</evidence>
<evidence type="ECO:0000259" key="8">
    <source>
        <dbReference type="PROSITE" id="PS51671"/>
    </source>
</evidence>
<comment type="function">
    <text evidence="7">Modifies, by uridylylation and deuridylylation, the PII regulatory proteins (GlnB and homologs), in response to the nitrogen status of the cell that GlnD senses through the glutamine level. Under low glutamine levels, catalyzes the conversion of the PII proteins and UTP to PII-UMP and PPi, while under higher glutamine levels, GlnD hydrolyzes PII-UMP to PII and UMP (deuridylylation). Thus, controls uridylylation state and activity of the PII proteins, and plays an important role in the regulation of nitrogen metabolism.</text>
</comment>
<evidence type="ECO:0000313" key="10">
    <source>
        <dbReference type="EMBL" id="BBE49913.1"/>
    </source>
</evidence>